<feature type="transmembrane region" description="Helical" evidence="8">
    <location>
        <begin position="530"/>
        <end position="554"/>
    </location>
</feature>
<feature type="transmembrane region" description="Helical" evidence="8">
    <location>
        <begin position="457"/>
        <end position="478"/>
    </location>
</feature>
<dbReference type="PROSITE" id="PS00211">
    <property type="entry name" value="ABC_TRANSPORTER_1"/>
    <property type="match status" value="1"/>
</dbReference>
<dbReference type="InterPro" id="IPR050352">
    <property type="entry name" value="ABCG_transporters"/>
</dbReference>
<dbReference type="SUPFAM" id="SSF52540">
    <property type="entry name" value="P-loop containing nucleoside triphosphate hydrolases"/>
    <property type="match status" value="1"/>
</dbReference>
<dbReference type="SMART" id="SM00382">
    <property type="entry name" value="AAA"/>
    <property type="match status" value="1"/>
</dbReference>
<keyword evidence="2" id="KW-0813">Transport</keyword>
<dbReference type="RefSeq" id="XP_022483738.1">
    <property type="nucleotide sequence ID" value="XM_022636381.1"/>
</dbReference>
<dbReference type="PANTHER" id="PTHR48041">
    <property type="entry name" value="ABC TRANSPORTER G FAMILY MEMBER 28"/>
    <property type="match status" value="1"/>
</dbReference>
<comment type="caution">
    <text evidence="10">The sequence shown here is derived from an EMBL/GenBank/DDBJ whole genome shotgun (WGS) entry which is preliminary data.</text>
</comment>
<keyword evidence="7 8" id="KW-0472">Membrane</keyword>
<evidence type="ECO:0000256" key="4">
    <source>
        <dbReference type="ARBA" id="ARBA00022741"/>
    </source>
</evidence>
<dbReference type="AlphaFoldDB" id="A0A1F5L503"/>
<dbReference type="EMBL" id="LXJU01000030">
    <property type="protein sequence ID" value="OGE48282.1"/>
    <property type="molecule type" value="Genomic_DNA"/>
</dbReference>
<sequence>MSGANPVALSSSNICNPGFYCLNNTAEHPPTYCAPTSECLITRLQAVQNTCFQPQGPANWLGLLFSEDTVNVGMELEFRNVCLRKPKSTEFILSEIDGKAQTSSLTGIMGQSGSGKTTLVNILVGKVRATSGSLSLNGIEKRLAKGHNFRTLIGFVPQDDIIHPHLTVFENILHSARIRLGGALNDEIIQKHVDAIIDGLGLSNVKHSVVGSEQRRIISGGERKRVSIALELVAAPQVLILDEPTSGLDAQAALSIMELLRLFSRQGLTVICVIHQPRVEIFEALDNLLILDLGKAVYSGKALEAKRHFEAQGYVFNPNLNPADLIMDIVSGKLQPADAGIVDPKQQKLPHDKMEPVTSGCHDESNMNMSLFHELEAKYNRRVAAWYRQVYLCLLRDIIQQSRQAAMFLTEIMGGILTGLLIGLAIYELRGQIFQGMFLPPFEVLSSAVNYKLVTQLGLLGCLAITFAAAAPSVGIFGEEILIFQRESLSGHSEGAYFVGKVLSSLPRSFLAAFHYTTLYAVLATPHASFNILLVLNFFYFYCIYGIGSVVAAVSSRENGPLVCLLVTIVIAVFGGSEPRLPTVKGWHMEWLWYMSPGMWYSEAFVSEHVTPFAYLFDLGAAAQDTGYTFNRTGFDICMMLLIGSLCRAIGCLLMVIRARTAWW</sequence>
<keyword evidence="3 8" id="KW-0812">Transmembrane</keyword>
<evidence type="ECO:0000256" key="6">
    <source>
        <dbReference type="ARBA" id="ARBA00022989"/>
    </source>
</evidence>
<dbReference type="PROSITE" id="PS50893">
    <property type="entry name" value="ABC_TRANSPORTER_2"/>
    <property type="match status" value="1"/>
</dbReference>
<dbReference type="InterPro" id="IPR027417">
    <property type="entry name" value="P-loop_NTPase"/>
</dbReference>
<evidence type="ECO:0000256" key="8">
    <source>
        <dbReference type="SAM" id="Phobius"/>
    </source>
</evidence>
<feature type="transmembrane region" description="Helical" evidence="8">
    <location>
        <begin position="405"/>
        <end position="427"/>
    </location>
</feature>
<dbReference type="InterPro" id="IPR003593">
    <property type="entry name" value="AAA+_ATPase"/>
</dbReference>
<dbReference type="Gene3D" id="3.40.50.300">
    <property type="entry name" value="P-loop containing nucleotide triphosphate hydrolases"/>
    <property type="match status" value="1"/>
</dbReference>
<dbReference type="GO" id="GO:0016887">
    <property type="term" value="F:ATP hydrolysis activity"/>
    <property type="evidence" value="ECO:0007669"/>
    <property type="project" value="InterPro"/>
</dbReference>
<dbReference type="InterPro" id="IPR017871">
    <property type="entry name" value="ABC_transporter-like_CS"/>
</dbReference>
<feature type="transmembrane region" description="Helical" evidence="8">
    <location>
        <begin position="560"/>
        <end position="577"/>
    </location>
</feature>
<dbReference type="GO" id="GO:0140359">
    <property type="term" value="F:ABC-type transporter activity"/>
    <property type="evidence" value="ECO:0007669"/>
    <property type="project" value="InterPro"/>
</dbReference>
<feature type="domain" description="ABC transporter" evidence="9">
    <location>
        <begin position="76"/>
        <end position="318"/>
    </location>
</feature>
<evidence type="ECO:0000256" key="3">
    <source>
        <dbReference type="ARBA" id="ARBA00022692"/>
    </source>
</evidence>
<gene>
    <name evidence="10" type="ORF">PENARI_c030G04092</name>
</gene>
<reference evidence="10 11" key="1">
    <citation type="journal article" date="2016" name="Sci. Rep.">
        <title>Penicillium arizonense, a new, genome sequenced fungal species, reveals a high chemical diversity in secreted metabolites.</title>
        <authorList>
            <person name="Grijseels S."/>
            <person name="Nielsen J.C."/>
            <person name="Randelovic M."/>
            <person name="Nielsen J."/>
            <person name="Nielsen K.F."/>
            <person name="Workman M."/>
            <person name="Frisvad J.C."/>
        </authorList>
    </citation>
    <scope>NUCLEOTIDE SEQUENCE [LARGE SCALE GENOMIC DNA]</scope>
    <source>
        <strain evidence="10 11">CBS 141311</strain>
    </source>
</reference>
<comment type="subcellular location">
    <subcellularLocation>
        <location evidence="1">Membrane</location>
        <topology evidence="1">Multi-pass membrane protein</topology>
    </subcellularLocation>
</comment>
<protein>
    <recommendedName>
        <fullName evidence="9">ABC transporter domain-containing protein</fullName>
    </recommendedName>
</protein>
<dbReference type="InterPro" id="IPR013525">
    <property type="entry name" value="ABC2_TM"/>
</dbReference>
<proteinExistence type="predicted"/>
<dbReference type="OrthoDB" id="66620at2759"/>
<evidence type="ECO:0000256" key="7">
    <source>
        <dbReference type="ARBA" id="ARBA00023136"/>
    </source>
</evidence>
<evidence type="ECO:0000259" key="9">
    <source>
        <dbReference type="PROSITE" id="PS50893"/>
    </source>
</evidence>
<evidence type="ECO:0000256" key="2">
    <source>
        <dbReference type="ARBA" id="ARBA00022448"/>
    </source>
</evidence>
<keyword evidence="4" id="KW-0547">Nucleotide-binding</keyword>
<evidence type="ECO:0000256" key="1">
    <source>
        <dbReference type="ARBA" id="ARBA00004141"/>
    </source>
</evidence>
<feature type="transmembrane region" description="Helical" evidence="8">
    <location>
        <begin position="637"/>
        <end position="657"/>
    </location>
</feature>
<evidence type="ECO:0000256" key="5">
    <source>
        <dbReference type="ARBA" id="ARBA00022840"/>
    </source>
</evidence>
<keyword evidence="6 8" id="KW-1133">Transmembrane helix</keyword>
<keyword evidence="11" id="KW-1185">Reference proteome</keyword>
<dbReference type="Proteomes" id="UP000177622">
    <property type="component" value="Unassembled WGS sequence"/>
</dbReference>
<organism evidence="10 11">
    <name type="scientific">Penicillium arizonense</name>
    <dbReference type="NCBI Taxonomy" id="1835702"/>
    <lineage>
        <taxon>Eukaryota</taxon>
        <taxon>Fungi</taxon>
        <taxon>Dikarya</taxon>
        <taxon>Ascomycota</taxon>
        <taxon>Pezizomycotina</taxon>
        <taxon>Eurotiomycetes</taxon>
        <taxon>Eurotiomycetidae</taxon>
        <taxon>Eurotiales</taxon>
        <taxon>Aspergillaceae</taxon>
        <taxon>Penicillium</taxon>
    </lineage>
</organism>
<dbReference type="Pfam" id="PF01061">
    <property type="entry name" value="ABC2_membrane"/>
    <property type="match status" value="1"/>
</dbReference>
<dbReference type="PANTHER" id="PTHR48041:SF91">
    <property type="entry name" value="ABC TRANSPORTER G FAMILY MEMBER 28"/>
    <property type="match status" value="1"/>
</dbReference>
<dbReference type="STRING" id="1835702.A0A1F5L503"/>
<evidence type="ECO:0000313" key="11">
    <source>
        <dbReference type="Proteomes" id="UP000177622"/>
    </source>
</evidence>
<accession>A0A1F5L503</accession>
<evidence type="ECO:0000313" key="10">
    <source>
        <dbReference type="EMBL" id="OGE48282.1"/>
    </source>
</evidence>
<keyword evidence="5" id="KW-0067">ATP-binding</keyword>
<dbReference type="GeneID" id="34581115"/>
<name>A0A1F5L503_PENAI</name>
<dbReference type="GO" id="GO:0016020">
    <property type="term" value="C:membrane"/>
    <property type="evidence" value="ECO:0007669"/>
    <property type="project" value="UniProtKB-SubCell"/>
</dbReference>
<dbReference type="Pfam" id="PF00005">
    <property type="entry name" value="ABC_tran"/>
    <property type="match status" value="1"/>
</dbReference>
<dbReference type="GO" id="GO:0005524">
    <property type="term" value="F:ATP binding"/>
    <property type="evidence" value="ECO:0007669"/>
    <property type="project" value="UniProtKB-KW"/>
</dbReference>
<dbReference type="InterPro" id="IPR003439">
    <property type="entry name" value="ABC_transporter-like_ATP-bd"/>
</dbReference>